<evidence type="ECO:0000313" key="2">
    <source>
        <dbReference type="EMBL" id="ABK22104.1"/>
    </source>
</evidence>
<name>A9NN93_PICSI</name>
<feature type="transmembrane region" description="Helical" evidence="1">
    <location>
        <begin position="144"/>
        <end position="166"/>
    </location>
</feature>
<dbReference type="GO" id="GO:0009787">
    <property type="term" value="P:regulation of abscisic acid-activated signaling pathway"/>
    <property type="evidence" value="ECO:0007669"/>
    <property type="project" value="InterPro"/>
</dbReference>
<reference evidence="2" key="1">
    <citation type="journal article" date="2008" name="BMC Genomics">
        <title>A conifer genomics resource of 200,000 spruce (Picea spp.) ESTs and 6,464 high-quality, sequence-finished full-length cDNAs for Sitka spruce (Picea sitchensis).</title>
        <authorList>
            <person name="Ralph S.G."/>
            <person name="Chun H.J."/>
            <person name="Kolosova N."/>
            <person name="Cooper D."/>
            <person name="Oddy C."/>
            <person name="Ritland C.E."/>
            <person name="Kirkpatrick R."/>
            <person name="Moore R."/>
            <person name="Barber S."/>
            <person name="Holt R.A."/>
            <person name="Jones S.J."/>
            <person name="Marra M.A."/>
            <person name="Douglas C.J."/>
            <person name="Ritland K."/>
            <person name="Bohlmann J."/>
        </authorList>
    </citation>
    <scope>NUCLEOTIDE SEQUENCE</scope>
    <source>
        <tissue evidence="2">Bark</tissue>
    </source>
</reference>
<dbReference type="OMA" id="VHDPRKW"/>
<sequence length="190" mass="21205">MGVLPIRSLSSACQRPRFVVAEPNSLKWRKNRLCVQVSDPSSNFRTPLALPHGRLMYHPEATRRISNYRGANNIFEDEDDLDEEEEDSSLDLLVQFVQTMLKKISRRARKAARSILPSAISPQLVGFSVNGLTTLTFLWMVKAFLQVVCTLGSIVFVAILLLRGVWSAIAYIKINGKTNDGSWNGAQPAT</sequence>
<evidence type="ECO:0000256" key="1">
    <source>
        <dbReference type="SAM" id="Phobius"/>
    </source>
</evidence>
<evidence type="ECO:0008006" key="3">
    <source>
        <dbReference type="Google" id="ProtNLM"/>
    </source>
</evidence>
<keyword evidence="1" id="KW-0812">Transmembrane</keyword>
<dbReference type="PANTHER" id="PTHR35474:SF3">
    <property type="entry name" value="PROTEIN SHORT HYPOCOTYL IN WHITE LIGHT 1"/>
    <property type="match status" value="1"/>
</dbReference>
<proteinExistence type="evidence at transcript level"/>
<keyword evidence="1" id="KW-1133">Transmembrane helix</keyword>
<dbReference type="GO" id="GO:0010100">
    <property type="term" value="P:negative regulation of photomorphogenesis"/>
    <property type="evidence" value="ECO:0007669"/>
    <property type="project" value="InterPro"/>
</dbReference>
<accession>A9NN93</accession>
<keyword evidence="1" id="KW-0472">Membrane</keyword>
<protein>
    <recommendedName>
        <fullName evidence="3">Protein SHORT HYPOCOTYL IN WHITE LIGHT 1</fullName>
    </recommendedName>
</protein>
<dbReference type="InterPro" id="IPR039324">
    <property type="entry name" value="SHW1"/>
</dbReference>
<dbReference type="EMBL" id="EF082751">
    <property type="protein sequence ID" value="ABK22104.1"/>
    <property type="molecule type" value="mRNA"/>
</dbReference>
<dbReference type="PANTHER" id="PTHR35474">
    <property type="entry name" value="ATP PHOSPHORIBOSYLTRANSFERASE REGULATORY SUBUNIT"/>
    <property type="match status" value="1"/>
</dbReference>
<dbReference type="AlphaFoldDB" id="A9NN93"/>
<organism evidence="2">
    <name type="scientific">Picea sitchensis</name>
    <name type="common">Sitka spruce</name>
    <name type="synonym">Pinus sitchensis</name>
    <dbReference type="NCBI Taxonomy" id="3332"/>
    <lineage>
        <taxon>Eukaryota</taxon>
        <taxon>Viridiplantae</taxon>
        <taxon>Streptophyta</taxon>
        <taxon>Embryophyta</taxon>
        <taxon>Tracheophyta</taxon>
        <taxon>Spermatophyta</taxon>
        <taxon>Pinopsida</taxon>
        <taxon>Pinidae</taxon>
        <taxon>Conifers I</taxon>
        <taxon>Pinales</taxon>
        <taxon>Pinaceae</taxon>
        <taxon>Picea</taxon>
    </lineage>
</organism>